<protein>
    <submittedName>
        <fullName evidence="2">Uncharacterized protein</fullName>
    </submittedName>
</protein>
<gene>
    <name evidence="2" type="ORF">BKM63_10075</name>
</gene>
<dbReference type="AlphaFoldDB" id="A0A1J7C8G6"/>
<keyword evidence="3" id="KW-1185">Reference proteome</keyword>
<keyword evidence="1" id="KW-0812">Transmembrane</keyword>
<dbReference type="Proteomes" id="UP000182826">
    <property type="component" value="Unassembled WGS sequence"/>
</dbReference>
<feature type="transmembrane region" description="Helical" evidence="1">
    <location>
        <begin position="85"/>
        <end position="106"/>
    </location>
</feature>
<reference evidence="2 3" key="1">
    <citation type="submission" date="2016-10" db="EMBL/GenBank/DDBJ databases">
        <title>Draft Genome Sequence of Rhizobacteria Flavobacterium johnsoniae CI04.</title>
        <authorList>
            <person name="Bravo J.I."/>
            <person name="Lozano G.L."/>
            <person name="Handelsman J."/>
        </authorList>
    </citation>
    <scope>NUCLEOTIDE SEQUENCE [LARGE SCALE GENOMIC DNA]</scope>
    <source>
        <strain evidence="2 3">CI04</strain>
    </source>
</reference>
<keyword evidence="1" id="KW-1133">Transmembrane helix</keyword>
<feature type="transmembrane region" description="Helical" evidence="1">
    <location>
        <begin position="118"/>
        <end position="138"/>
    </location>
</feature>
<evidence type="ECO:0000313" key="2">
    <source>
        <dbReference type="EMBL" id="OIV41993.1"/>
    </source>
</evidence>
<keyword evidence="1" id="KW-0472">Membrane</keyword>
<sequence length="276" mass="32484">MQYGQPHIDTKISLFIIIIFLFIAVMTFSIAVITIARKWNVISFSKVLKSNLTLYATLVFIYIISFLLNIYILNFSRKNDLIEKITYLLFFIILLRIQAFFFLEYFYKNTKNTFFKIYKVLILSFYSLSLVYILINYFPDNAYDKFLTHSKTYNYQPVNYSKILLDSSTLKIDSAISIINYYSDKEAIEKDLDFTIYFNSHHKENIPFAFKALDSTNEFGGSSSQIKYKQLYLKKLNDTIKIILREYSNKSLSSDGLVNTDTIIFIKTKTTITRYP</sequence>
<evidence type="ECO:0000313" key="3">
    <source>
        <dbReference type="Proteomes" id="UP000182826"/>
    </source>
</evidence>
<proteinExistence type="predicted"/>
<evidence type="ECO:0000256" key="1">
    <source>
        <dbReference type="SAM" id="Phobius"/>
    </source>
</evidence>
<feature type="transmembrane region" description="Helical" evidence="1">
    <location>
        <begin position="12"/>
        <end position="33"/>
    </location>
</feature>
<feature type="transmembrane region" description="Helical" evidence="1">
    <location>
        <begin position="54"/>
        <end position="73"/>
    </location>
</feature>
<dbReference type="EMBL" id="MLFK01000006">
    <property type="protein sequence ID" value="OIV41993.1"/>
    <property type="molecule type" value="Genomic_DNA"/>
</dbReference>
<name>A0A1J7C8G6_FLAJO</name>
<comment type="caution">
    <text evidence="2">The sequence shown here is derived from an EMBL/GenBank/DDBJ whole genome shotgun (WGS) entry which is preliminary data.</text>
</comment>
<accession>A0A1J7C8G6</accession>
<organism evidence="2 3">
    <name type="scientific">Flavobacterium johnsoniae</name>
    <name type="common">Cytophaga johnsonae</name>
    <dbReference type="NCBI Taxonomy" id="986"/>
    <lineage>
        <taxon>Bacteria</taxon>
        <taxon>Pseudomonadati</taxon>
        <taxon>Bacteroidota</taxon>
        <taxon>Flavobacteriia</taxon>
        <taxon>Flavobacteriales</taxon>
        <taxon>Flavobacteriaceae</taxon>
        <taxon>Flavobacterium</taxon>
    </lineage>
</organism>